<feature type="chain" id="PRO_5047048642" description="DUF5683 domain-containing protein" evidence="3">
    <location>
        <begin position="24"/>
        <end position="256"/>
    </location>
</feature>
<keyword evidence="3" id="KW-0732">Signal</keyword>
<proteinExistence type="predicted"/>
<evidence type="ECO:0000313" key="4">
    <source>
        <dbReference type="EMBL" id="GAA4453902.1"/>
    </source>
</evidence>
<gene>
    <name evidence="4" type="ORF">GCM10023189_19650</name>
</gene>
<evidence type="ECO:0008006" key="6">
    <source>
        <dbReference type="Google" id="ProtNLM"/>
    </source>
</evidence>
<dbReference type="Proteomes" id="UP001501175">
    <property type="component" value="Unassembled WGS sequence"/>
</dbReference>
<feature type="region of interest" description="Disordered" evidence="1">
    <location>
        <begin position="121"/>
        <end position="141"/>
    </location>
</feature>
<keyword evidence="2" id="KW-1133">Transmembrane helix</keyword>
<evidence type="ECO:0000256" key="2">
    <source>
        <dbReference type="SAM" id="Phobius"/>
    </source>
</evidence>
<feature type="signal peptide" evidence="3">
    <location>
        <begin position="1"/>
        <end position="23"/>
    </location>
</feature>
<reference evidence="5" key="1">
    <citation type="journal article" date="2019" name="Int. J. Syst. Evol. Microbiol.">
        <title>The Global Catalogue of Microorganisms (GCM) 10K type strain sequencing project: providing services to taxonomists for standard genome sequencing and annotation.</title>
        <authorList>
            <consortium name="The Broad Institute Genomics Platform"/>
            <consortium name="The Broad Institute Genome Sequencing Center for Infectious Disease"/>
            <person name="Wu L."/>
            <person name="Ma J."/>
        </authorList>
    </citation>
    <scope>NUCLEOTIDE SEQUENCE [LARGE SCALE GENOMIC DNA]</scope>
    <source>
        <strain evidence="5">JCM 17927</strain>
    </source>
</reference>
<feature type="transmembrane region" description="Helical" evidence="2">
    <location>
        <begin position="209"/>
        <end position="229"/>
    </location>
</feature>
<dbReference type="RefSeq" id="WP_345243003.1">
    <property type="nucleotide sequence ID" value="NZ_BAABHD010000023.1"/>
</dbReference>
<name>A0ABP8MS12_9BACT</name>
<evidence type="ECO:0000256" key="1">
    <source>
        <dbReference type="SAM" id="MobiDB-lite"/>
    </source>
</evidence>
<keyword evidence="2" id="KW-0472">Membrane</keyword>
<evidence type="ECO:0000256" key="3">
    <source>
        <dbReference type="SAM" id="SignalP"/>
    </source>
</evidence>
<dbReference type="EMBL" id="BAABHD010000023">
    <property type="protein sequence ID" value="GAA4453902.1"/>
    <property type="molecule type" value="Genomic_DNA"/>
</dbReference>
<feature type="compositionally biased region" description="Polar residues" evidence="1">
    <location>
        <begin position="129"/>
        <end position="140"/>
    </location>
</feature>
<evidence type="ECO:0000313" key="5">
    <source>
        <dbReference type="Proteomes" id="UP001501175"/>
    </source>
</evidence>
<organism evidence="4 5">
    <name type="scientific">Nibrella saemangeumensis</name>
    <dbReference type="NCBI Taxonomy" id="1084526"/>
    <lineage>
        <taxon>Bacteria</taxon>
        <taxon>Pseudomonadati</taxon>
        <taxon>Bacteroidota</taxon>
        <taxon>Cytophagia</taxon>
        <taxon>Cytophagales</taxon>
        <taxon>Spirosomataceae</taxon>
        <taxon>Nibrella</taxon>
    </lineage>
</organism>
<accession>A0ABP8MS12</accession>
<sequence length="256" mass="27905">MKHLIRVGSLNIGILLWAFVACAQQQSSATNIRFRIDNTLRKVVIEYDLPSVQPEDSLYVELQTASGATIRPLTVTGDVGKRLRPGLNKTVYWDVLRDNIKLNEDVQVIIRLARTIPVTKATPRPESAQPAQSRPATSLPGSEAVKPAILPIAGWVATGGLAVYSFILASGINKDVNEYNAAPREVADQAELARYNQLKAQVDRRKGTFYVVAGAAAALAVANVVYRVVKKPKHTIMSLNLQPGTRIPTLGLARTF</sequence>
<dbReference type="PROSITE" id="PS51257">
    <property type="entry name" value="PROKAR_LIPOPROTEIN"/>
    <property type="match status" value="1"/>
</dbReference>
<protein>
    <recommendedName>
        <fullName evidence="6">DUF5683 domain-containing protein</fullName>
    </recommendedName>
</protein>
<keyword evidence="2" id="KW-0812">Transmembrane</keyword>
<comment type="caution">
    <text evidence="4">The sequence shown here is derived from an EMBL/GenBank/DDBJ whole genome shotgun (WGS) entry which is preliminary data.</text>
</comment>
<keyword evidence="5" id="KW-1185">Reference proteome</keyword>